<sequence length="333" mass="38281">MYGIDDSKSSWRYDPSHRQPKSGSKLRRTHSANVTHWEQLYNSSAQQDFRAPLYNRYGSYRQLSYGDLQEEPEEDPWIYREENNNCPPQQQQPQQPPPRMPMHGGRTSAPVLDGRQTVPLPESRQDSQPSPAFRSSFRGYSGKKGSQTERKQFSDRKEGDLPKKGKGSKGLSRVRSFLGFSTERSQSVPSGTYANSDQGKDPGEQAGFSVPQKEIRKMTTDIDNCSEVDAKEKRRSLQINRNWSPALDTCYEHSPNIKSQSLDRRGCYNVPQNRRPYLDMPSPDDAKRRSVGYPGYFSPYPDRGMPPGDYPYPLPNDESRWCYLYWSEHDGMK</sequence>
<reference evidence="2" key="1">
    <citation type="journal article" date="2023" name="Mol. Biol. Evol.">
        <title>Third-Generation Sequencing Reveals the Adaptive Role of the Epigenome in Three Deep-Sea Polychaetes.</title>
        <authorList>
            <person name="Perez M."/>
            <person name="Aroh O."/>
            <person name="Sun Y."/>
            <person name="Lan Y."/>
            <person name="Juniper S.K."/>
            <person name="Young C.R."/>
            <person name="Angers B."/>
            <person name="Qian P.Y."/>
        </authorList>
    </citation>
    <scope>NUCLEOTIDE SEQUENCE</scope>
    <source>
        <strain evidence="2">R07B-5</strain>
    </source>
</reference>
<dbReference type="EMBL" id="JAODUO010000417">
    <property type="protein sequence ID" value="KAK2180994.1"/>
    <property type="molecule type" value="Genomic_DNA"/>
</dbReference>
<dbReference type="AlphaFoldDB" id="A0AAD9L0C1"/>
<evidence type="ECO:0000313" key="3">
    <source>
        <dbReference type="Proteomes" id="UP001209878"/>
    </source>
</evidence>
<proteinExistence type="predicted"/>
<gene>
    <name evidence="2" type="ORF">NP493_418g02021</name>
</gene>
<organism evidence="2 3">
    <name type="scientific">Ridgeia piscesae</name>
    <name type="common">Tubeworm</name>
    <dbReference type="NCBI Taxonomy" id="27915"/>
    <lineage>
        <taxon>Eukaryota</taxon>
        <taxon>Metazoa</taxon>
        <taxon>Spiralia</taxon>
        <taxon>Lophotrochozoa</taxon>
        <taxon>Annelida</taxon>
        <taxon>Polychaeta</taxon>
        <taxon>Sedentaria</taxon>
        <taxon>Canalipalpata</taxon>
        <taxon>Sabellida</taxon>
        <taxon>Siboglinidae</taxon>
        <taxon>Ridgeia</taxon>
    </lineage>
</organism>
<evidence type="ECO:0000313" key="2">
    <source>
        <dbReference type="EMBL" id="KAK2180994.1"/>
    </source>
</evidence>
<comment type="caution">
    <text evidence="2">The sequence shown here is derived from an EMBL/GenBank/DDBJ whole genome shotgun (WGS) entry which is preliminary data.</text>
</comment>
<feature type="compositionally biased region" description="Basic and acidic residues" evidence="1">
    <location>
        <begin position="1"/>
        <end position="17"/>
    </location>
</feature>
<keyword evidence="3" id="KW-1185">Reference proteome</keyword>
<feature type="compositionally biased region" description="Polar residues" evidence="1">
    <location>
        <begin position="182"/>
        <end position="197"/>
    </location>
</feature>
<evidence type="ECO:0000256" key="1">
    <source>
        <dbReference type="SAM" id="MobiDB-lite"/>
    </source>
</evidence>
<name>A0AAD9L0C1_RIDPI</name>
<protein>
    <submittedName>
        <fullName evidence="2">Uncharacterized protein</fullName>
    </submittedName>
</protein>
<dbReference type="Proteomes" id="UP001209878">
    <property type="component" value="Unassembled WGS sequence"/>
</dbReference>
<feature type="compositionally biased region" description="Basic residues" evidence="1">
    <location>
        <begin position="18"/>
        <end position="30"/>
    </location>
</feature>
<feature type="compositionally biased region" description="Basic and acidic residues" evidence="1">
    <location>
        <begin position="146"/>
        <end position="163"/>
    </location>
</feature>
<accession>A0AAD9L0C1</accession>
<feature type="region of interest" description="Disordered" evidence="1">
    <location>
        <begin position="1"/>
        <end position="30"/>
    </location>
</feature>
<feature type="region of interest" description="Disordered" evidence="1">
    <location>
        <begin position="65"/>
        <end position="214"/>
    </location>
</feature>